<comment type="caution">
    <text evidence="2">The sequence shown here is derived from an EMBL/GenBank/DDBJ whole genome shotgun (WGS) entry which is preliminary data.</text>
</comment>
<dbReference type="SUPFAM" id="SSF81383">
    <property type="entry name" value="F-box domain"/>
    <property type="match status" value="1"/>
</dbReference>
<dbReference type="EMBL" id="JAUEPU010000086">
    <property type="protein sequence ID" value="KAK0479828.1"/>
    <property type="molecule type" value="Genomic_DNA"/>
</dbReference>
<dbReference type="InterPro" id="IPR036047">
    <property type="entry name" value="F-box-like_dom_sf"/>
</dbReference>
<evidence type="ECO:0000313" key="3">
    <source>
        <dbReference type="Proteomes" id="UP001175228"/>
    </source>
</evidence>
<dbReference type="Pfam" id="PF12937">
    <property type="entry name" value="F-box-like"/>
    <property type="match status" value="1"/>
</dbReference>
<name>A0AA39PAG4_9AGAR</name>
<dbReference type="Gene3D" id="1.20.1280.50">
    <property type="match status" value="1"/>
</dbReference>
<feature type="domain" description="F-box" evidence="1">
    <location>
        <begin position="100"/>
        <end position="156"/>
    </location>
</feature>
<proteinExistence type="predicted"/>
<sequence length="523" mass="59630">MAYIPTMKMDFDTRLAPLLPDYSHAPPDARIIELLQTNTPPTLMERNNFEATLSETPSRIAELDSLIDSTTSLLRYLTNDRNQALENQANAKKILSPSRRLPPEVLTEVLIQCLPLYGGESHPLDPCALLWTLSHVCRQWRAVALDTPELWSRIYLDFVHDQFLNGSRMQEAAFMLGVVLDRARPHDLEVFIWLKDDIYTHPAFPVLLPSVRYWRSLRIFGGSIDLGFLSPCRCFFDRLETATVRGYHRGESETIDTFAVAPRLRSFRKGLDAPFLLPDNLVVFEDSDPFNENTYTTLRYLVNVNTVSLECSPYSNASPKIHLPKLSKLLLRTDRCMLSTAFMTYNRFDHPSLTHITLFFFYGQILPIEAVNAIQSSTVTSLTLMWSSFVPQNYLALDTQPHLSYLFALPNLRCLTVEGCPYINAFLGELSIGPRMNMILSKMSKLVIICGYDLRFSKDVLDMHILVELIQSRRDQGALREFKLTWRQGLVNDDVDTRRRWQQLGAPGGGIQISASIKGLETN</sequence>
<dbReference type="InterPro" id="IPR001810">
    <property type="entry name" value="F-box_dom"/>
</dbReference>
<protein>
    <recommendedName>
        <fullName evidence="1">F-box domain-containing protein</fullName>
    </recommendedName>
</protein>
<keyword evidence="3" id="KW-1185">Reference proteome</keyword>
<gene>
    <name evidence="2" type="ORF">EDD18DRAFT_844824</name>
</gene>
<evidence type="ECO:0000259" key="1">
    <source>
        <dbReference type="Pfam" id="PF12937"/>
    </source>
</evidence>
<evidence type="ECO:0000313" key="2">
    <source>
        <dbReference type="EMBL" id="KAK0479828.1"/>
    </source>
</evidence>
<reference evidence="2" key="1">
    <citation type="submission" date="2023-06" db="EMBL/GenBank/DDBJ databases">
        <authorList>
            <consortium name="Lawrence Berkeley National Laboratory"/>
            <person name="Ahrendt S."/>
            <person name="Sahu N."/>
            <person name="Indic B."/>
            <person name="Wong-Bajracharya J."/>
            <person name="Merenyi Z."/>
            <person name="Ke H.-M."/>
            <person name="Monk M."/>
            <person name="Kocsube S."/>
            <person name="Drula E."/>
            <person name="Lipzen A."/>
            <person name="Balint B."/>
            <person name="Henrissat B."/>
            <person name="Andreopoulos B."/>
            <person name="Martin F.M."/>
            <person name="Harder C.B."/>
            <person name="Rigling D."/>
            <person name="Ford K.L."/>
            <person name="Foster G.D."/>
            <person name="Pangilinan J."/>
            <person name="Papanicolaou A."/>
            <person name="Barry K."/>
            <person name="LaButti K."/>
            <person name="Viragh M."/>
            <person name="Koriabine M."/>
            <person name="Yan M."/>
            <person name="Riley R."/>
            <person name="Champramary S."/>
            <person name="Plett K.L."/>
            <person name="Tsai I.J."/>
            <person name="Slot J."/>
            <person name="Sipos G."/>
            <person name="Plett J."/>
            <person name="Nagy L.G."/>
            <person name="Grigoriev I.V."/>
        </authorList>
    </citation>
    <scope>NUCLEOTIDE SEQUENCE</scope>
    <source>
        <strain evidence="2">HWK02</strain>
    </source>
</reference>
<dbReference type="AlphaFoldDB" id="A0AA39PAG4"/>
<dbReference type="Proteomes" id="UP001175228">
    <property type="component" value="Unassembled WGS sequence"/>
</dbReference>
<accession>A0AA39PAG4</accession>
<organism evidence="2 3">
    <name type="scientific">Armillaria luteobubalina</name>
    <dbReference type="NCBI Taxonomy" id="153913"/>
    <lineage>
        <taxon>Eukaryota</taxon>
        <taxon>Fungi</taxon>
        <taxon>Dikarya</taxon>
        <taxon>Basidiomycota</taxon>
        <taxon>Agaricomycotina</taxon>
        <taxon>Agaricomycetes</taxon>
        <taxon>Agaricomycetidae</taxon>
        <taxon>Agaricales</taxon>
        <taxon>Marasmiineae</taxon>
        <taxon>Physalacriaceae</taxon>
        <taxon>Armillaria</taxon>
    </lineage>
</organism>